<dbReference type="Pfam" id="PF13614">
    <property type="entry name" value="AAA_31"/>
    <property type="match status" value="1"/>
</dbReference>
<sequence>MTAIVEFDALGAESIRGALGADAAVLPGLLALNAHLDVNPFEDCVVLGSSVDQQDVFALAQDMRVRRPSLGVVMIRRRIDTAILADALRAGVREVVQERDLAGLAAAVRRQREIASRLRESVEPIEGGATAPQRGRVITVFSAKGGCGKTTLSTNFASAIADSGKGSVVIVDLDLAFGDVAIALQLFPTHTIADAVHLGTELDSKALLGLLTSHRSGLQALVAPMDPSGAETISTTLIVHIIDLLRQEFDYVVIDTPPALDDHVLAAFDRSNVVALLATLDIPALKNLKLTLETLDLISYPHDRLKIVLNRSDSKVGLALSEVEKTLKAPIVAQIPSSRDVPASTNRGVAIVSDDPKNPVSLAIRKFLDDYVFVANGDAIPTQMRSDRRTSLRRKK</sequence>
<organism evidence="3">
    <name type="scientific">freshwater metagenome</name>
    <dbReference type="NCBI Taxonomy" id="449393"/>
    <lineage>
        <taxon>unclassified sequences</taxon>
        <taxon>metagenomes</taxon>
        <taxon>ecological metagenomes</taxon>
    </lineage>
</organism>
<feature type="domain" description="AAA" evidence="1">
    <location>
        <begin position="136"/>
        <end position="299"/>
    </location>
</feature>
<dbReference type="InterPro" id="IPR050625">
    <property type="entry name" value="ParA/MinD_ATPase"/>
</dbReference>
<dbReference type="GO" id="GO:0005829">
    <property type="term" value="C:cytosol"/>
    <property type="evidence" value="ECO:0007669"/>
    <property type="project" value="TreeGrafter"/>
</dbReference>
<dbReference type="GO" id="GO:0005524">
    <property type="term" value="F:ATP binding"/>
    <property type="evidence" value="ECO:0007669"/>
    <property type="project" value="TreeGrafter"/>
</dbReference>
<evidence type="ECO:0000259" key="1">
    <source>
        <dbReference type="Pfam" id="PF13614"/>
    </source>
</evidence>
<accession>A0A6J7S8P4</accession>
<dbReference type="PANTHER" id="PTHR43384:SF13">
    <property type="entry name" value="SLR0110 PROTEIN"/>
    <property type="match status" value="1"/>
</dbReference>
<protein>
    <submittedName>
        <fullName evidence="3">Unannotated protein</fullName>
    </submittedName>
</protein>
<dbReference type="EMBL" id="CAFBND010000091">
    <property type="protein sequence ID" value="CAB4953061.1"/>
    <property type="molecule type" value="Genomic_DNA"/>
</dbReference>
<dbReference type="AlphaFoldDB" id="A0A6J7S8P4"/>
<name>A0A6J7S8P4_9ZZZZ</name>
<evidence type="ECO:0000313" key="3">
    <source>
        <dbReference type="EMBL" id="CAB5036760.1"/>
    </source>
</evidence>
<dbReference type="Gene3D" id="3.40.50.300">
    <property type="entry name" value="P-loop containing nucleotide triphosphate hydrolases"/>
    <property type="match status" value="1"/>
</dbReference>
<dbReference type="GO" id="GO:0009898">
    <property type="term" value="C:cytoplasmic side of plasma membrane"/>
    <property type="evidence" value="ECO:0007669"/>
    <property type="project" value="TreeGrafter"/>
</dbReference>
<reference evidence="3" key="1">
    <citation type="submission" date="2020-05" db="EMBL/GenBank/DDBJ databases">
        <authorList>
            <person name="Chiriac C."/>
            <person name="Salcher M."/>
            <person name="Ghai R."/>
            <person name="Kavagutti S V."/>
        </authorList>
    </citation>
    <scope>NUCLEOTIDE SEQUENCE</scope>
</reference>
<evidence type="ECO:0000313" key="2">
    <source>
        <dbReference type="EMBL" id="CAB4953061.1"/>
    </source>
</evidence>
<dbReference type="GO" id="GO:0016887">
    <property type="term" value="F:ATP hydrolysis activity"/>
    <property type="evidence" value="ECO:0007669"/>
    <property type="project" value="TreeGrafter"/>
</dbReference>
<dbReference type="SUPFAM" id="SSF52540">
    <property type="entry name" value="P-loop containing nucleoside triphosphate hydrolases"/>
    <property type="match status" value="1"/>
</dbReference>
<dbReference type="InterPro" id="IPR025669">
    <property type="entry name" value="AAA_dom"/>
</dbReference>
<dbReference type="InterPro" id="IPR027417">
    <property type="entry name" value="P-loop_NTPase"/>
</dbReference>
<proteinExistence type="predicted"/>
<dbReference type="EMBL" id="CAFBPU010000038">
    <property type="protein sequence ID" value="CAB5036760.1"/>
    <property type="molecule type" value="Genomic_DNA"/>
</dbReference>
<dbReference type="PANTHER" id="PTHR43384">
    <property type="entry name" value="SEPTUM SITE-DETERMINING PROTEIN MIND HOMOLOG, CHLOROPLASTIC-RELATED"/>
    <property type="match status" value="1"/>
</dbReference>
<gene>
    <name evidence="2" type="ORF">UFOPK3752_01785</name>
    <name evidence="3" type="ORF">UFOPK4150_01696</name>
</gene>
<dbReference type="GO" id="GO:0051782">
    <property type="term" value="P:negative regulation of cell division"/>
    <property type="evidence" value="ECO:0007669"/>
    <property type="project" value="TreeGrafter"/>
</dbReference>